<proteinExistence type="predicted"/>
<organism evidence="1 2">
    <name type="scientific">Moraxella catarrhalis</name>
    <name type="common">Branhamella catarrhalis</name>
    <dbReference type="NCBI Taxonomy" id="480"/>
    <lineage>
        <taxon>Bacteria</taxon>
        <taxon>Pseudomonadati</taxon>
        <taxon>Pseudomonadota</taxon>
        <taxon>Gammaproteobacteria</taxon>
        <taxon>Moraxellales</taxon>
        <taxon>Moraxellaceae</taxon>
        <taxon>Moraxella</taxon>
    </lineage>
</organism>
<sequence>MALVYNHNKHDNFKALKSLQQGKYAKFYQKKYFGSDFGSGYDHNHSWLC</sequence>
<protein>
    <submittedName>
        <fullName evidence="1">Uncharacterized protein</fullName>
    </submittedName>
</protein>
<evidence type="ECO:0000313" key="2">
    <source>
        <dbReference type="Proteomes" id="UP000268436"/>
    </source>
</evidence>
<accession>A0ABY0BK00</accession>
<evidence type="ECO:0000313" key="1">
    <source>
        <dbReference type="EMBL" id="RUO16382.1"/>
    </source>
</evidence>
<comment type="caution">
    <text evidence="1">The sequence shown here is derived from an EMBL/GenBank/DDBJ whole genome shotgun (WGS) entry which is preliminary data.</text>
</comment>
<name>A0ABY0BK00_MORCA</name>
<gene>
    <name evidence="1" type="ORF">EJK54_1631</name>
</gene>
<dbReference type="EMBL" id="RYER01000017">
    <property type="protein sequence ID" value="RUO16382.1"/>
    <property type="molecule type" value="Genomic_DNA"/>
</dbReference>
<reference evidence="1 2" key="1">
    <citation type="submission" date="2018-12" db="EMBL/GenBank/DDBJ databases">
        <title>Persistence of Moraxella catarrhalis in Chronic Obstructive Pulmonary Disease and Regulation of the Hag/MID Adhesin.</title>
        <authorList>
            <person name="Murphy T."/>
            <person name="Zhao X."/>
            <person name="Vyas G."/>
            <person name="Aluvathingal J."/>
            <person name="Nadendla S."/>
            <person name="Tallon L."/>
            <person name="Tettelin H."/>
        </authorList>
    </citation>
    <scope>NUCLEOTIDE SEQUENCE [LARGE SCALE GENOMIC DNA]</scope>
    <source>
        <strain evidence="1 2">173P27B1</strain>
    </source>
</reference>
<dbReference type="Proteomes" id="UP000268436">
    <property type="component" value="Unassembled WGS sequence"/>
</dbReference>
<keyword evidence="2" id="KW-1185">Reference proteome</keyword>